<dbReference type="AlphaFoldDB" id="A0AAD5R7K4"/>
<accession>A0AAD5R7K4</accession>
<organism evidence="9 10">
    <name type="scientific">Parelaphostrongylus tenuis</name>
    <name type="common">Meningeal worm</name>
    <dbReference type="NCBI Taxonomy" id="148309"/>
    <lineage>
        <taxon>Eukaryota</taxon>
        <taxon>Metazoa</taxon>
        <taxon>Ecdysozoa</taxon>
        <taxon>Nematoda</taxon>
        <taxon>Chromadorea</taxon>
        <taxon>Rhabditida</taxon>
        <taxon>Rhabditina</taxon>
        <taxon>Rhabditomorpha</taxon>
        <taxon>Strongyloidea</taxon>
        <taxon>Metastrongylidae</taxon>
        <taxon>Parelaphostrongylus</taxon>
    </lineage>
</organism>
<dbReference type="GO" id="GO:0003993">
    <property type="term" value="F:acid phosphatase activity"/>
    <property type="evidence" value="ECO:0007669"/>
    <property type="project" value="UniProtKB-EC"/>
</dbReference>
<keyword evidence="10" id="KW-1185">Reference proteome</keyword>
<dbReference type="InterPro" id="IPR033379">
    <property type="entry name" value="Acid_Pase_AS"/>
</dbReference>
<name>A0AAD5R7K4_PARTN</name>
<evidence type="ECO:0000256" key="4">
    <source>
        <dbReference type="ARBA" id="ARBA00022729"/>
    </source>
</evidence>
<keyword evidence="6" id="KW-1015">Disulfide bond</keyword>
<dbReference type="InterPro" id="IPR029033">
    <property type="entry name" value="His_PPase_superfam"/>
</dbReference>
<dbReference type="PANTHER" id="PTHR11567">
    <property type="entry name" value="ACID PHOSPHATASE-RELATED"/>
    <property type="match status" value="1"/>
</dbReference>
<feature type="signal peptide" evidence="8">
    <location>
        <begin position="1"/>
        <end position="20"/>
    </location>
</feature>
<dbReference type="CDD" id="cd07061">
    <property type="entry name" value="HP_HAP_like"/>
    <property type="match status" value="1"/>
</dbReference>
<evidence type="ECO:0000256" key="2">
    <source>
        <dbReference type="ARBA" id="ARBA00005375"/>
    </source>
</evidence>
<evidence type="ECO:0000256" key="8">
    <source>
        <dbReference type="SAM" id="SignalP"/>
    </source>
</evidence>
<evidence type="ECO:0000256" key="5">
    <source>
        <dbReference type="ARBA" id="ARBA00022801"/>
    </source>
</evidence>
<dbReference type="Pfam" id="PF00328">
    <property type="entry name" value="His_Phos_2"/>
    <property type="match status" value="1"/>
</dbReference>
<dbReference type="PANTHER" id="PTHR11567:SF211">
    <property type="entry name" value="PROSTATIC ACID PHOSPHATASE"/>
    <property type="match status" value="1"/>
</dbReference>
<dbReference type="EC" id="3.1.3.2" evidence="3"/>
<protein>
    <recommendedName>
        <fullName evidence="3">acid phosphatase</fullName>
        <ecNumber evidence="3">3.1.3.2</ecNumber>
    </recommendedName>
</protein>
<evidence type="ECO:0000256" key="3">
    <source>
        <dbReference type="ARBA" id="ARBA00012646"/>
    </source>
</evidence>
<evidence type="ECO:0000313" key="9">
    <source>
        <dbReference type="EMBL" id="KAJ1370863.1"/>
    </source>
</evidence>
<dbReference type="InterPro" id="IPR050645">
    <property type="entry name" value="Histidine_acid_phosphatase"/>
</dbReference>
<keyword evidence="7" id="KW-0325">Glycoprotein</keyword>
<keyword evidence="5" id="KW-0378">Hydrolase</keyword>
<dbReference type="PROSITE" id="PS00616">
    <property type="entry name" value="HIS_ACID_PHOSPHAT_1"/>
    <property type="match status" value="1"/>
</dbReference>
<dbReference type="EMBL" id="JAHQIW010006868">
    <property type="protein sequence ID" value="KAJ1370863.1"/>
    <property type="molecule type" value="Genomic_DNA"/>
</dbReference>
<comment type="caution">
    <text evidence="9">The sequence shown here is derived from an EMBL/GenBank/DDBJ whole genome shotgun (WGS) entry which is preliminary data.</text>
</comment>
<feature type="chain" id="PRO_5041992435" description="acid phosphatase" evidence="8">
    <location>
        <begin position="21"/>
        <end position="455"/>
    </location>
</feature>
<dbReference type="Proteomes" id="UP001196413">
    <property type="component" value="Unassembled WGS sequence"/>
</dbReference>
<evidence type="ECO:0000313" key="10">
    <source>
        <dbReference type="Proteomes" id="UP001196413"/>
    </source>
</evidence>
<gene>
    <name evidence="9" type="ORF">KIN20_032683</name>
</gene>
<comment type="catalytic activity">
    <reaction evidence="1">
        <text>a phosphate monoester + H2O = an alcohol + phosphate</text>
        <dbReference type="Rhea" id="RHEA:15017"/>
        <dbReference type="ChEBI" id="CHEBI:15377"/>
        <dbReference type="ChEBI" id="CHEBI:30879"/>
        <dbReference type="ChEBI" id="CHEBI:43474"/>
        <dbReference type="ChEBI" id="CHEBI:67140"/>
        <dbReference type="EC" id="3.1.3.2"/>
    </reaction>
</comment>
<evidence type="ECO:0000256" key="6">
    <source>
        <dbReference type="ARBA" id="ARBA00023157"/>
    </source>
</evidence>
<sequence length="455" mass="51864">MIRILTLILLLTSATTLTGAMKDGEMELLLVHAVWRHGDRSPIEICPTDPIQENDWTFGGGGFGQLSPLGMAQHMKLGKLVRSTYIDTGFLSKKYSSKEIYVRSTDLNRTLISAMSNMLGMYGQYDHFNEAGVDYPSETGWPAGYVPVPIHTVKFETDHVGNPETKCERHSLLWNMAKNSSEVQSFLKRPDVAELLRQLTEYCGKTINMENFWSIYDSLFVEQIHRNERLRAENKWFTDELFSKIKEVEDQFVLYENGLFDKTITMNNLDIGLEIVKLRGGSLFNEINSRMNMKIDCMNRVNAACSWINSLKYYAYSAHDTTVHAFLSVLDIPKEVIDDGGNPRYAAAVFIELWMNQTDNQPYFKLLYHSNAESEILYSITHFIDPCGPSIYCKLDIFKDFAARAKPDEPIKKWCDVDPRIPRKASMSSTSSTPSWTISAIAFVVLSRLWLSAVN</sequence>
<dbReference type="InterPro" id="IPR000560">
    <property type="entry name" value="His_Pase_clade-2"/>
</dbReference>
<reference evidence="9" key="1">
    <citation type="submission" date="2021-06" db="EMBL/GenBank/DDBJ databases">
        <title>Parelaphostrongylus tenuis whole genome reference sequence.</title>
        <authorList>
            <person name="Garwood T.J."/>
            <person name="Larsen P.A."/>
            <person name="Fountain-Jones N.M."/>
            <person name="Garbe J.R."/>
            <person name="Macchietto M.G."/>
            <person name="Kania S.A."/>
            <person name="Gerhold R.W."/>
            <person name="Richards J.E."/>
            <person name="Wolf T.M."/>
        </authorList>
    </citation>
    <scope>NUCLEOTIDE SEQUENCE</scope>
    <source>
        <strain evidence="9">MNPRO001-30</strain>
        <tissue evidence="9">Meninges</tissue>
    </source>
</reference>
<evidence type="ECO:0000256" key="1">
    <source>
        <dbReference type="ARBA" id="ARBA00000032"/>
    </source>
</evidence>
<keyword evidence="4 8" id="KW-0732">Signal</keyword>
<evidence type="ECO:0000256" key="7">
    <source>
        <dbReference type="ARBA" id="ARBA00023180"/>
    </source>
</evidence>
<proteinExistence type="inferred from homology"/>
<dbReference type="Gene3D" id="3.40.50.1240">
    <property type="entry name" value="Phosphoglycerate mutase-like"/>
    <property type="match status" value="1"/>
</dbReference>
<dbReference type="SUPFAM" id="SSF53254">
    <property type="entry name" value="Phosphoglycerate mutase-like"/>
    <property type="match status" value="1"/>
</dbReference>
<comment type="similarity">
    <text evidence="2">Belongs to the histidine acid phosphatase family.</text>
</comment>